<proteinExistence type="predicted"/>
<dbReference type="AlphaFoldDB" id="A0A450X244"/>
<sequence length="77" mass="8411">MSAITFDTLKFTKRLTAAGASPELAEATAEAFKEASGEAELATKADLRELEYRLTIRMGAMFISNIFVLSALYKLFG</sequence>
<reference evidence="2" key="1">
    <citation type="submission" date="2019-02" db="EMBL/GenBank/DDBJ databases">
        <authorList>
            <person name="Gruber-Vodicka R. H."/>
            <person name="Seah K. B. B."/>
        </authorList>
    </citation>
    <scope>NUCLEOTIDE SEQUENCE</scope>
    <source>
        <strain evidence="2">BECK_BZ197</strain>
        <strain evidence="4">BECK_BZ198</strain>
        <strain evidence="3">BECK_BZ199</strain>
    </source>
</reference>
<feature type="transmembrane region" description="Helical" evidence="1">
    <location>
        <begin position="54"/>
        <end position="76"/>
    </location>
</feature>
<organism evidence="2">
    <name type="scientific">Candidatus Kentrum sp. MB</name>
    <dbReference type="NCBI Taxonomy" id="2138164"/>
    <lineage>
        <taxon>Bacteria</taxon>
        <taxon>Pseudomonadati</taxon>
        <taxon>Pseudomonadota</taxon>
        <taxon>Gammaproteobacteria</taxon>
        <taxon>Candidatus Kentrum</taxon>
    </lineage>
</organism>
<evidence type="ECO:0000313" key="3">
    <source>
        <dbReference type="EMBL" id="VFK28473.1"/>
    </source>
</evidence>
<dbReference type="EMBL" id="CAADGH010000002">
    <property type="protein sequence ID" value="VFK74266.1"/>
    <property type="molecule type" value="Genomic_DNA"/>
</dbReference>
<gene>
    <name evidence="2" type="ORF">BECKMB1821G_GA0114241_100471</name>
    <name evidence="4" type="ORF">BECKMB1821H_GA0114242_100287</name>
    <name evidence="3" type="ORF">BECKMB1821I_GA0114274_100669</name>
</gene>
<evidence type="ECO:0000256" key="1">
    <source>
        <dbReference type="SAM" id="Phobius"/>
    </source>
</evidence>
<keyword evidence="1" id="KW-1133">Transmembrane helix</keyword>
<name>A0A450X244_9GAMM</name>
<evidence type="ECO:0000313" key="4">
    <source>
        <dbReference type="EMBL" id="VFK74266.1"/>
    </source>
</evidence>
<evidence type="ECO:0000313" key="2">
    <source>
        <dbReference type="EMBL" id="VFK23340.1"/>
    </source>
</evidence>
<dbReference type="EMBL" id="CAADFQ010000006">
    <property type="protein sequence ID" value="VFK28473.1"/>
    <property type="molecule type" value="Genomic_DNA"/>
</dbReference>
<keyword evidence="1" id="KW-0812">Transmembrane</keyword>
<protein>
    <recommendedName>
        <fullName evidence="5">DUF1640 domain-containing protein</fullName>
    </recommendedName>
</protein>
<evidence type="ECO:0008006" key="5">
    <source>
        <dbReference type="Google" id="ProtNLM"/>
    </source>
</evidence>
<keyword evidence="1" id="KW-0472">Membrane</keyword>
<accession>A0A450X244</accession>
<dbReference type="EMBL" id="CAADFO010000004">
    <property type="protein sequence ID" value="VFK23340.1"/>
    <property type="molecule type" value="Genomic_DNA"/>
</dbReference>